<sequence length="70" mass="7645">MIATISQGKHKRCISIVDNLRMTAAQCTSAVDGRTGAMHTLLPLNALLYRVKLDATNEIFPCTRACVLQV</sequence>
<protein>
    <submittedName>
        <fullName evidence="1">Uncharacterized protein</fullName>
    </submittedName>
</protein>
<name>A0A2P2M8M5_RHIMU</name>
<accession>A0A2P2M8M5</accession>
<dbReference type="EMBL" id="GGEC01046075">
    <property type="protein sequence ID" value="MBX26559.1"/>
    <property type="molecule type" value="Transcribed_RNA"/>
</dbReference>
<organism evidence="1">
    <name type="scientific">Rhizophora mucronata</name>
    <name type="common">Asiatic mangrove</name>
    <dbReference type="NCBI Taxonomy" id="61149"/>
    <lineage>
        <taxon>Eukaryota</taxon>
        <taxon>Viridiplantae</taxon>
        <taxon>Streptophyta</taxon>
        <taxon>Embryophyta</taxon>
        <taxon>Tracheophyta</taxon>
        <taxon>Spermatophyta</taxon>
        <taxon>Magnoliopsida</taxon>
        <taxon>eudicotyledons</taxon>
        <taxon>Gunneridae</taxon>
        <taxon>Pentapetalae</taxon>
        <taxon>rosids</taxon>
        <taxon>fabids</taxon>
        <taxon>Malpighiales</taxon>
        <taxon>Rhizophoraceae</taxon>
        <taxon>Rhizophora</taxon>
    </lineage>
</organism>
<reference evidence="1" key="1">
    <citation type="submission" date="2018-02" db="EMBL/GenBank/DDBJ databases">
        <title>Rhizophora mucronata_Transcriptome.</title>
        <authorList>
            <person name="Meera S.P."/>
            <person name="Sreeshan A."/>
            <person name="Augustine A."/>
        </authorList>
    </citation>
    <scope>NUCLEOTIDE SEQUENCE</scope>
    <source>
        <tissue evidence="1">Leaf</tissue>
    </source>
</reference>
<dbReference type="AlphaFoldDB" id="A0A2P2M8M5"/>
<proteinExistence type="predicted"/>
<evidence type="ECO:0000313" key="1">
    <source>
        <dbReference type="EMBL" id="MBX26559.1"/>
    </source>
</evidence>